<gene>
    <name evidence="1" type="ORF">H8B21_06555</name>
</gene>
<dbReference type="RefSeq" id="WP_190313016.1">
    <property type="nucleotide sequence ID" value="NZ_JACNYL010000002.1"/>
</dbReference>
<name>A0ABR7XPZ7_9SPHI</name>
<evidence type="ECO:0000313" key="1">
    <source>
        <dbReference type="EMBL" id="MBD1421230.1"/>
    </source>
</evidence>
<comment type="caution">
    <text evidence="1">The sequence shown here is derived from an EMBL/GenBank/DDBJ whole genome shotgun (WGS) entry which is preliminary data.</text>
</comment>
<protein>
    <recommendedName>
        <fullName evidence="3">Lauroyl/myristoyl acyltransferase</fullName>
    </recommendedName>
</protein>
<accession>A0ABR7XPZ7</accession>
<sequence length="291" mass="34119">MYTFNSWSFALFSANLHRYLPKLDWPQHETVYINWKDHHRKKPLDELLNKREIDAQVLESFRAPSIITLFHLGDHLVWPVLLAQNGIRFNVVLDRAVYLDAKNLFDKLLLQLGAYGHAPELLFSDDRALLLKIRSRMADGQHLLCFADGASGSETIKKDERLPIQFLEGTLWLKKGIPFISHVFGMPVVSLLPHKINEIEFLQRHQIILPAVQEDRRTYMRRCLQQLYGSLEKKIKNEPHLWECWGYLHQNGMLGKIIDNQFFNDISATIPVMWNDKIVTFDRLNYTVRTE</sequence>
<dbReference type="Proteomes" id="UP000651112">
    <property type="component" value="Unassembled WGS sequence"/>
</dbReference>
<keyword evidence="2" id="KW-1185">Reference proteome</keyword>
<evidence type="ECO:0000313" key="2">
    <source>
        <dbReference type="Proteomes" id="UP000651112"/>
    </source>
</evidence>
<reference evidence="1 2" key="1">
    <citation type="submission" date="2020-08" db="EMBL/GenBank/DDBJ databases">
        <title>Sphingobacterium sp. DN00404 isolated from aquaculture water.</title>
        <authorList>
            <person name="Zhang M."/>
        </authorList>
    </citation>
    <scope>NUCLEOTIDE SEQUENCE [LARGE SCALE GENOMIC DNA]</scope>
    <source>
        <strain evidence="1 2">KCTC 42746</strain>
    </source>
</reference>
<evidence type="ECO:0008006" key="3">
    <source>
        <dbReference type="Google" id="ProtNLM"/>
    </source>
</evidence>
<dbReference type="EMBL" id="JACNYL010000002">
    <property type="protein sequence ID" value="MBD1421230.1"/>
    <property type="molecule type" value="Genomic_DNA"/>
</dbReference>
<proteinExistence type="predicted"/>
<organism evidence="1 2">
    <name type="scientific">Sphingobacterium chuzhouense</name>
    <dbReference type="NCBI Taxonomy" id="1742264"/>
    <lineage>
        <taxon>Bacteria</taxon>
        <taxon>Pseudomonadati</taxon>
        <taxon>Bacteroidota</taxon>
        <taxon>Sphingobacteriia</taxon>
        <taxon>Sphingobacteriales</taxon>
        <taxon>Sphingobacteriaceae</taxon>
        <taxon>Sphingobacterium</taxon>
    </lineage>
</organism>